<dbReference type="EMBL" id="BMAW01082412">
    <property type="protein sequence ID" value="GFU29122.1"/>
    <property type="molecule type" value="Genomic_DNA"/>
</dbReference>
<accession>A0A8X6QIR9</accession>
<proteinExistence type="predicted"/>
<evidence type="ECO:0000313" key="3">
    <source>
        <dbReference type="Proteomes" id="UP000887013"/>
    </source>
</evidence>
<sequence>MYVSKLTISLFENRYFKANVSLLHHIETISLCQAPAIQANDSPHKSHSRKKRICLVPDHPSGKGVRRDLQYTTTPSFTG</sequence>
<feature type="compositionally biased region" description="Polar residues" evidence="1">
    <location>
        <begin position="70"/>
        <end position="79"/>
    </location>
</feature>
<name>A0A8X6QIR9_NEPPI</name>
<reference evidence="2" key="1">
    <citation type="submission" date="2020-08" db="EMBL/GenBank/DDBJ databases">
        <title>Multicomponent nature underlies the extraordinary mechanical properties of spider dragline silk.</title>
        <authorList>
            <person name="Kono N."/>
            <person name="Nakamura H."/>
            <person name="Mori M."/>
            <person name="Yoshida Y."/>
            <person name="Ohtoshi R."/>
            <person name="Malay A.D."/>
            <person name="Moran D.A.P."/>
            <person name="Tomita M."/>
            <person name="Numata K."/>
            <person name="Arakawa K."/>
        </authorList>
    </citation>
    <scope>NUCLEOTIDE SEQUENCE</scope>
</reference>
<evidence type="ECO:0000313" key="2">
    <source>
        <dbReference type="EMBL" id="GFU29122.1"/>
    </source>
</evidence>
<feature type="region of interest" description="Disordered" evidence="1">
    <location>
        <begin position="55"/>
        <end position="79"/>
    </location>
</feature>
<gene>
    <name evidence="2" type="ORF">NPIL_286821</name>
</gene>
<dbReference type="AlphaFoldDB" id="A0A8X6QIR9"/>
<comment type="caution">
    <text evidence="2">The sequence shown here is derived from an EMBL/GenBank/DDBJ whole genome shotgun (WGS) entry which is preliminary data.</text>
</comment>
<protein>
    <submittedName>
        <fullName evidence="2">Uncharacterized protein</fullName>
    </submittedName>
</protein>
<evidence type="ECO:0000256" key="1">
    <source>
        <dbReference type="SAM" id="MobiDB-lite"/>
    </source>
</evidence>
<keyword evidence="3" id="KW-1185">Reference proteome</keyword>
<dbReference type="Proteomes" id="UP000887013">
    <property type="component" value="Unassembled WGS sequence"/>
</dbReference>
<organism evidence="2 3">
    <name type="scientific">Nephila pilipes</name>
    <name type="common">Giant wood spider</name>
    <name type="synonym">Nephila maculata</name>
    <dbReference type="NCBI Taxonomy" id="299642"/>
    <lineage>
        <taxon>Eukaryota</taxon>
        <taxon>Metazoa</taxon>
        <taxon>Ecdysozoa</taxon>
        <taxon>Arthropoda</taxon>
        <taxon>Chelicerata</taxon>
        <taxon>Arachnida</taxon>
        <taxon>Araneae</taxon>
        <taxon>Araneomorphae</taxon>
        <taxon>Entelegynae</taxon>
        <taxon>Araneoidea</taxon>
        <taxon>Nephilidae</taxon>
        <taxon>Nephila</taxon>
    </lineage>
</organism>